<sequence>MSTLRPVSFSDPRYKCLCGLIHVVTATQICLGLYVAASIFSVIFGSKDLLTWLLVPLFVVSLSIYSFVTQRHKYLYPFLIITIVHQFVSLIMAFIVITFAMINFDSLKKIIAHSLGSSSQPSMSLSLALISLTVLICIIVAIFHVWQALIIYRCLEFYEDRCTPLEGSPTSRWRDDDATIADWTTEREYRTGTL</sequence>
<dbReference type="Proteomes" id="UP000005239">
    <property type="component" value="Unassembled WGS sequence"/>
</dbReference>
<organism evidence="1 2">
    <name type="scientific">Pristionchus pacificus</name>
    <name type="common">Parasitic nematode worm</name>
    <dbReference type="NCBI Taxonomy" id="54126"/>
    <lineage>
        <taxon>Eukaryota</taxon>
        <taxon>Metazoa</taxon>
        <taxon>Ecdysozoa</taxon>
        <taxon>Nematoda</taxon>
        <taxon>Chromadorea</taxon>
        <taxon>Rhabditida</taxon>
        <taxon>Rhabditina</taxon>
        <taxon>Diplogasteromorpha</taxon>
        <taxon>Diplogasteroidea</taxon>
        <taxon>Neodiplogasteridae</taxon>
        <taxon>Pristionchus</taxon>
    </lineage>
</organism>
<dbReference type="OrthoDB" id="5825649at2759"/>
<evidence type="ECO:0000313" key="1">
    <source>
        <dbReference type="EnsemblMetazoa" id="PPA38717.1"/>
    </source>
</evidence>
<protein>
    <submittedName>
        <fullName evidence="1">Uncharacterized protein</fullName>
    </submittedName>
</protein>
<keyword evidence="2" id="KW-1185">Reference proteome</keyword>
<proteinExistence type="predicted"/>
<gene>
    <name evidence="1" type="primary">WBGene00277086</name>
</gene>
<name>A0A2A6BYC2_PRIPA</name>
<dbReference type="AlphaFoldDB" id="A0A2A6BYC2"/>
<evidence type="ECO:0000313" key="2">
    <source>
        <dbReference type="Proteomes" id="UP000005239"/>
    </source>
</evidence>
<dbReference type="EnsemblMetazoa" id="PPA38717.1">
    <property type="protein sequence ID" value="PPA38717.1"/>
    <property type="gene ID" value="WBGene00277086"/>
</dbReference>
<accession>A0A2A6BYC2</accession>
<dbReference type="GO" id="GO:0005765">
    <property type="term" value="C:lysosomal membrane"/>
    <property type="evidence" value="ECO:0000318"/>
    <property type="project" value="GO_Central"/>
</dbReference>
<reference evidence="2" key="1">
    <citation type="journal article" date="2008" name="Nat. Genet.">
        <title>The Pristionchus pacificus genome provides a unique perspective on nematode lifestyle and parasitism.</title>
        <authorList>
            <person name="Dieterich C."/>
            <person name="Clifton S.W."/>
            <person name="Schuster L.N."/>
            <person name="Chinwalla A."/>
            <person name="Delehaunty K."/>
            <person name="Dinkelacker I."/>
            <person name="Fulton L."/>
            <person name="Fulton R."/>
            <person name="Godfrey J."/>
            <person name="Minx P."/>
            <person name="Mitreva M."/>
            <person name="Roeseler W."/>
            <person name="Tian H."/>
            <person name="Witte H."/>
            <person name="Yang S.P."/>
            <person name="Wilson R.K."/>
            <person name="Sommer R.J."/>
        </authorList>
    </citation>
    <scope>NUCLEOTIDE SEQUENCE [LARGE SCALE GENOMIC DNA]</scope>
    <source>
        <strain evidence="2">PS312</strain>
    </source>
</reference>
<reference evidence="1" key="2">
    <citation type="submission" date="2022-06" db="UniProtKB">
        <authorList>
            <consortium name="EnsemblMetazoa"/>
        </authorList>
    </citation>
    <scope>IDENTIFICATION</scope>
    <source>
        <strain evidence="1">PS312</strain>
    </source>
</reference>
<accession>A0A8R1URA0</accession>